<dbReference type="EMBL" id="BAAFRS010000194">
    <property type="protein sequence ID" value="GAB1224367.1"/>
    <property type="molecule type" value="Genomic_DNA"/>
</dbReference>
<dbReference type="Proteomes" id="UP001628156">
    <property type="component" value="Unassembled WGS sequence"/>
</dbReference>
<dbReference type="InterPro" id="IPR038358">
    <property type="entry name" value="VPS28_N_sf"/>
</dbReference>
<accession>A0ABQ0DND1</accession>
<name>A0ABQ0DND1_9EUKA</name>
<evidence type="ECO:0000313" key="5">
    <source>
        <dbReference type="EMBL" id="GAB1224367.1"/>
    </source>
</evidence>
<comment type="caution">
    <text evidence="5">The sequence shown here is derived from an EMBL/GenBank/DDBJ whole genome shotgun (WGS) entry which is preliminary data.</text>
</comment>
<keyword evidence="3" id="KW-0967">Endosome</keyword>
<evidence type="ECO:0000256" key="3">
    <source>
        <dbReference type="ARBA" id="ARBA00022753"/>
    </source>
</evidence>
<organism evidence="5 6">
    <name type="scientific">Entamoeba nuttalli</name>
    <dbReference type="NCBI Taxonomy" id="412467"/>
    <lineage>
        <taxon>Eukaryota</taxon>
        <taxon>Amoebozoa</taxon>
        <taxon>Evosea</taxon>
        <taxon>Archamoebae</taxon>
        <taxon>Mastigamoebida</taxon>
        <taxon>Entamoebidae</taxon>
        <taxon>Entamoeba</taxon>
    </lineage>
</organism>
<dbReference type="SUPFAM" id="SSF140111">
    <property type="entry name" value="Endosomal sorting complex assembly domain"/>
    <property type="match status" value="1"/>
</dbReference>
<evidence type="ECO:0000256" key="1">
    <source>
        <dbReference type="ARBA" id="ARBA00004177"/>
    </source>
</evidence>
<dbReference type="InterPro" id="IPR037202">
    <property type="entry name" value="ESCRT_assembly_dom"/>
</dbReference>
<sequence length="199" mass="23512">MIQLKLPPIQLPTIIITNTIKHTPFQTRKINVKTIEENKREELMKEYYIIYQEIDEIERYNNNGYIEYDKYKEIITQLLHSLNTLKENRFAVGIDSRMKDFINDLVLAKKRVEKGVPNSCSKINLVMSLIKAPKQWNDLMEFQKYLFKLLHATSDFNLEGIQSIHDKINFLISLQKIPPIDTISQIEQELFNLIQKNSI</sequence>
<gene>
    <name evidence="5" type="ORF">ENUP19_0194G0032</name>
</gene>
<keyword evidence="4" id="KW-0653">Protein transport</keyword>
<evidence type="ECO:0000313" key="6">
    <source>
        <dbReference type="Proteomes" id="UP001628156"/>
    </source>
</evidence>
<proteinExistence type="predicted"/>
<protein>
    <submittedName>
        <fullName evidence="5">Uncharacterized protein</fullName>
    </submittedName>
</protein>
<evidence type="ECO:0000256" key="2">
    <source>
        <dbReference type="ARBA" id="ARBA00022448"/>
    </source>
</evidence>
<keyword evidence="2" id="KW-0813">Transport</keyword>
<dbReference type="Gene3D" id="1.20.1440.200">
    <property type="match status" value="1"/>
</dbReference>
<evidence type="ECO:0000256" key="4">
    <source>
        <dbReference type="ARBA" id="ARBA00022927"/>
    </source>
</evidence>
<reference evidence="5 6" key="1">
    <citation type="journal article" date="2019" name="PLoS Negl. Trop. Dis.">
        <title>Whole genome sequencing of Entamoeba nuttalli reveals mammalian host-related molecular signatures and a novel octapeptide-repeat surface protein.</title>
        <authorList>
            <person name="Tanaka M."/>
            <person name="Makiuchi T."/>
            <person name="Komiyama T."/>
            <person name="Shiina T."/>
            <person name="Osaki K."/>
            <person name="Tachibana H."/>
        </authorList>
    </citation>
    <scope>NUCLEOTIDE SEQUENCE [LARGE SCALE GENOMIC DNA]</scope>
    <source>
        <strain evidence="5 6">P19-061405</strain>
    </source>
</reference>
<keyword evidence="6" id="KW-1185">Reference proteome</keyword>
<comment type="subcellular location">
    <subcellularLocation>
        <location evidence="1">Endosome</location>
    </subcellularLocation>
</comment>